<evidence type="ECO:0000313" key="5">
    <source>
        <dbReference type="WBParaSite" id="PSAMB.scaffold4972size13009.g25605.t1"/>
    </source>
</evidence>
<dbReference type="InterPro" id="IPR000971">
    <property type="entry name" value="Globin"/>
</dbReference>
<evidence type="ECO:0000259" key="3">
    <source>
        <dbReference type="PROSITE" id="PS01033"/>
    </source>
</evidence>
<dbReference type="Gene3D" id="1.10.490.10">
    <property type="entry name" value="Globins"/>
    <property type="match status" value="1"/>
</dbReference>
<dbReference type="GO" id="GO:0020037">
    <property type="term" value="F:heme binding"/>
    <property type="evidence" value="ECO:0007669"/>
    <property type="project" value="InterPro"/>
</dbReference>
<dbReference type="GO" id="GO:0019825">
    <property type="term" value="F:oxygen binding"/>
    <property type="evidence" value="ECO:0007669"/>
    <property type="project" value="InterPro"/>
</dbReference>
<organism evidence="4 5">
    <name type="scientific">Plectus sambesii</name>
    <dbReference type="NCBI Taxonomy" id="2011161"/>
    <lineage>
        <taxon>Eukaryota</taxon>
        <taxon>Metazoa</taxon>
        <taxon>Ecdysozoa</taxon>
        <taxon>Nematoda</taxon>
        <taxon>Chromadorea</taxon>
        <taxon>Plectida</taxon>
        <taxon>Plectina</taxon>
        <taxon>Plectoidea</taxon>
        <taxon>Plectidae</taxon>
        <taxon>Plectus</taxon>
    </lineage>
</organism>
<dbReference type="PROSITE" id="PS01033">
    <property type="entry name" value="GLOBIN"/>
    <property type="match status" value="1"/>
</dbReference>
<keyword evidence="1" id="KW-0479">Metal-binding</keyword>
<keyword evidence="1" id="KW-0561">Oxygen transport</keyword>
<comment type="similarity">
    <text evidence="1">Belongs to the globin family.</text>
</comment>
<evidence type="ECO:0000313" key="4">
    <source>
        <dbReference type="Proteomes" id="UP000887566"/>
    </source>
</evidence>
<keyword evidence="1" id="KW-0349">Heme</keyword>
<protein>
    <submittedName>
        <fullName evidence="5">Globin family profile domain-containing protein</fullName>
    </submittedName>
</protein>
<sequence>MNGGGIMEDPIQIERLDRLSVEEKRLLIETWEIVGREMEDLSIRIFQMIFEQSPDAKQMFSFMKSDYEHKEKKSKEFIFHALRFMQVIESTIELIDTPSKLEPLLANLGRMHARLEENLGFRTHYWSVFMECTLFHFRRSLKHHNEEFSESDIDGAIILWRVVLRVIIYRMKLGFYANVKRRKANRESLEHQFALMNTDTSSTDVDLSDSYSNNHSPTSSSPRNTHQSPRFFRKKEVVAGRSNSSKK</sequence>
<dbReference type="AlphaFoldDB" id="A0A914WV79"/>
<dbReference type="InterPro" id="IPR009050">
    <property type="entry name" value="Globin-like_sf"/>
</dbReference>
<dbReference type="GO" id="GO:0005344">
    <property type="term" value="F:oxygen carrier activity"/>
    <property type="evidence" value="ECO:0007669"/>
    <property type="project" value="UniProtKB-KW"/>
</dbReference>
<dbReference type="SUPFAM" id="SSF46458">
    <property type="entry name" value="Globin-like"/>
    <property type="match status" value="1"/>
</dbReference>
<evidence type="ECO:0000256" key="2">
    <source>
        <dbReference type="SAM" id="MobiDB-lite"/>
    </source>
</evidence>
<dbReference type="Pfam" id="PF00042">
    <property type="entry name" value="Globin"/>
    <property type="match status" value="1"/>
</dbReference>
<proteinExistence type="inferred from homology"/>
<feature type="region of interest" description="Disordered" evidence="2">
    <location>
        <begin position="201"/>
        <end position="247"/>
    </location>
</feature>
<keyword evidence="1" id="KW-0813">Transport</keyword>
<dbReference type="InterPro" id="IPR012292">
    <property type="entry name" value="Globin/Proto"/>
</dbReference>
<reference evidence="5" key="1">
    <citation type="submission" date="2022-11" db="UniProtKB">
        <authorList>
            <consortium name="WormBaseParasite"/>
        </authorList>
    </citation>
    <scope>IDENTIFICATION</scope>
</reference>
<dbReference type="PANTHER" id="PTHR47768">
    <property type="entry name" value="GLOBIN RELATED-RELATED"/>
    <property type="match status" value="1"/>
</dbReference>
<evidence type="ECO:0000256" key="1">
    <source>
        <dbReference type="RuleBase" id="RU000356"/>
    </source>
</evidence>
<feature type="compositionally biased region" description="Low complexity" evidence="2">
    <location>
        <begin position="201"/>
        <end position="226"/>
    </location>
</feature>
<keyword evidence="1" id="KW-0408">Iron</keyword>
<dbReference type="CDD" id="cd01040">
    <property type="entry name" value="Mb-like"/>
    <property type="match status" value="1"/>
</dbReference>
<dbReference type="PRINTS" id="PR00188">
    <property type="entry name" value="PLANTGLOBIN"/>
</dbReference>
<keyword evidence="4" id="KW-1185">Reference proteome</keyword>
<feature type="domain" description="Globin" evidence="3">
    <location>
        <begin position="18"/>
        <end position="144"/>
    </location>
</feature>
<dbReference type="Proteomes" id="UP000887566">
    <property type="component" value="Unplaced"/>
</dbReference>
<accession>A0A914WV79</accession>
<dbReference type="PANTHER" id="PTHR47768:SF2">
    <property type="entry name" value="GLOBIN-RELATED"/>
    <property type="match status" value="1"/>
</dbReference>
<name>A0A914WV79_9BILA</name>
<dbReference type="WBParaSite" id="PSAMB.scaffold4972size13009.g25605.t1">
    <property type="protein sequence ID" value="PSAMB.scaffold4972size13009.g25605.t1"/>
    <property type="gene ID" value="PSAMB.scaffold4972size13009.g25605"/>
</dbReference>
<dbReference type="InterPro" id="IPR053341">
    <property type="entry name" value="Oxidative_stress_globin-like"/>
</dbReference>
<dbReference type="InterPro" id="IPR044399">
    <property type="entry name" value="Mb-like_M"/>
</dbReference>